<feature type="region of interest" description="Disordered" evidence="1">
    <location>
        <begin position="237"/>
        <end position="346"/>
    </location>
</feature>
<proteinExistence type="predicted"/>
<feature type="compositionally biased region" description="Gly residues" evidence="1">
    <location>
        <begin position="330"/>
        <end position="339"/>
    </location>
</feature>
<feature type="compositionally biased region" description="Low complexity" evidence="1">
    <location>
        <begin position="308"/>
        <end position="329"/>
    </location>
</feature>
<evidence type="ECO:0000313" key="2">
    <source>
        <dbReference type="EMBL" id="SHL35297.1"/>
    </source>
</evidence>
<evidence type="ECO:0000313" key="3">
    <source>
        <dbReference type="Proteomes" id="UP000184363"/>
    </source>
</evidence>
<dbReference type="EMBL" id="FRAP01000025">
    <property type="protein sequence ID" value="SHL35297.1"/>
    <property type="molecule type" value="Genomic_DNA"/>
</dbReference>
<dbReference type="Proteomes" id="UP000184363">
    <property type="component" value="Unassembled WGS sequence"/>
</dbReference>
<dbReference type="OrthoDB" id="9808843at2"/>
<protein>
    <recommendedName>
        <fullName evidence="4">Tetratricopeptide repeat-containing protein</fullName>
    </recommendedName>
</protein>
<sequence>MGGDDGALRTARAAYQQHRWDAAREGFRRAAAVTDLAPADALALADSAWWLGQVDESIEAGRAAHRAHLAAGERRGAAAAALQVAVNHLLRGEDIEGFGWMSRAAELLAELPDAPEAVYLRYFTRVEAAIDDCGDPEVAESVIAAARSVAADGRRLGDPGVVAAGTLGEGRALVKQGRVAEGLALLDKAMVTVVDGEIAPDIAGNLYCHMIAACHELGDVRRAAHWTAALERWRRAAGRRGVHRHLPGAPRADPRDGRGLGAGRASGGAGVRGAGRDHDQHRGRGALRAGRAAPAAGPVRRGRGGVRAGAPARPRSAAGAGVAAARPGQDVGGRGGGADGAARRDR</sequence>
<dbReference type="InterPro" id="IPR011990">
    <property type="entry name" value="TPR-like_helical_dom_sf"/>
</dbReference>
<name>A0A1M6ZXT6_PSETH</name>
<evidence type="ECO:0008006" key="4">
    <source>
        <dbReference type="Google" id="ProtNLM"/>
    </source>
</evidence>
<reference evidence="2 3" key="1">
    <citation type="submission" date="2016-11" db="EMBL/GenBank/DDBJ databases">
        <authorList>
            <person name="Jaros S."/>
            <person name="Januszkiewicz K."/>
            <person name="Wedrychowicz H."/>
        </authorList>
    </citation>
    <scope>NUCLEOTIDE SEQUENCE [LARGE SCALE GENOMIC DNA]</scope>
    <source>
        <strain evidence="2 3">DSM 43832</strain>
    </source>
</reference>
<feature type="compositionally biased region" description="Low complexity" evidence="1">
    <location>
        <begin position="286"/>
        <end position="299"/>
    </location>
</feature>
<dbReference type="AlphaFoldDB" id="A0A1M6ZXT6"/>
<gene>
    <name evidence="2" type="ORF">SAMN05443637_12553</name>
</gene>
<organism evidence="2 3">
    <name type="scientific">Pseudonocardia thermophila</name>
    <dbReference type="NCBI Taxonomy" id="1848"/>
    <lineage>
        <taxon>Bacteria</taxon>
        <taxon>Bacillati</taxon>
        <taxon>Actinomycetota</taxon>
        <taxon>Actinomycetes</taxon>
        <taxon>Pseudonocardiales</taxon>
        <taxon>Pseudonocardiaceae</taxon>
        <taxon>Pseudonocardia</taxon>
    </lineage>
</organism>
<feature type="compositionally biased region" description="Basic residues" evidence="1">
    <location>
        <begin position="237"/>
        <end position="246"/>
    </location>
</feature>
<dbReference type="RefSeq" id="WP_143172368.1">
    <property type="nucleotide sequence ID" value="NZ_FRAP01000025.1"/>
</dbReference>
<evidence type="ECO:0000256" key="1">
    <source>
        <dbReference type="SAM" id="MobiDB-lite"/>
    </source>
</evidence>
<dbReference type="STRING" id="1848.SAMN05443637_12553"/>
<keyword evidence="3" id="KW-1185">Reference proteome</keyword>
<accession>A0A1M6ZXT6</accession>
<dbReference type="Gene3D" id="1.25.40.10">
    <property type="entry name" value="Tetratricopeptide repeat domain"/>
    <property type="match status" value="1"/>
</dbReference>
<feature type="compositionally biased region" description="Gly residues" evidence="1">
    <location>
        <begin position="259"/>
        <end position="273"/>
    </location>
</feature>
<dbReference type="SUPFAM" id="SSF48452">
    <property type="entry name" value="TPR-like"/>
    <property type="match status" value="1"/>
</dbReference>